<feature type="region of interest" description="Disordered" evidence="1">
    <location>
        <begin position="261"/>
        <end position="288"/>
    </location>
</feature>
<proteinExistence type="predicted"/>
<keyword evidence="4" id="KW-1185">Reference proteome</keyword>
<gene>
    <name evidence="3" type="ORF">FHX34_105763</name>
</gene>
<feature type="domain" description="ATP-grasp" evidence="2">
    <location>
        <begin position="131"/>
        <end position="278"/>
    </location>
</feature>
<organism evidence="3 4">
    <name type="scientific">Actinoplanes teichomyceticus</name>
    <dbReference type="NCBI Taxonomy" id="1867"/>
    <lineage>
        <taxon>Bacteria</taxon>
        <taxon>Bacillati</taxon>
        <taxon>Actinomycetota</taxon>
        <taxon>Actinomycetes</taxon>
        <taxon>Micromonosporales</taxon>
        <taxon>Micromonosporaceae</taxon>
        <taxon>Actinoplanes</taxon>
    </lineage>
</organism>
<protein>
    <recommendedName>
        <fullName evidence="2">ATP-grasp domain-containing protein</fullName>
    </recommendedName>
</protein>
<reference evidence="3 4" key="1">
    <citation type="submission" date="2019-06" db="EMBL/GenBank/DDBJ databases">
        <title>Sequencing the genomes of 1000 actinobacteria strains.</title>
        <authorList>
            <person name="Klenk H.-P."/>
        </authorList>
    </citation>
    <scope>NUCLEOTIDE SEQUENCE [LARGE SCALE GENOMIC DNA]</scope>
    <source>
        <strain evidence="3 4">DSM 43866</strain>
    </source>
</reference>
<evidence type="ECO:0000313" key="3">
    <source>
        <dbReference type="EMBL" id="TWG12895.1"/>
    </source>
</evidence>
<dbReference type="AlphaFoldDB" id="A0A561VMQ2"/>
<accession>A0A561VMQ2</accession>
<comment type="caution">
    <text evidence="3">The sequence shown here is derived from an EMBL/GenBank/DDBJ whole genome shotgun (WGS) entry which is preliminary data.</text>
</comment>
<evidence type="ECO:0000259" key="2">
    <source>
        <dbReference type="Pfam" id="PF14243"/>
    </source>
</evidence>
<dbReference type="Pfam" id="PF14243">
    <property type="entry name" value="R2K_3"/>
    <property type="match status" value="1"/>
</dbReference>
<dbReference type="EMBL" id="VIWY01000005">
    <property type="protein sequence ID" value="TWG12895.1"/>
    <property type="molecule type" value="Genomic_DNA"/>
</dbReference>
<dbReference type="Proteomes" id="UP000320239">
    <property type="component" value="Unassembled WGS sequence"/>
</dbReference>
<dbReference type="InterPro" id="IPR025643">
    <property type="entry name" value="R2K_3"/>
</dbReference>
<sequence>MMVLVPGDVVRPRRPDEHFAGEVQAARAAGIDVAVIDHDALVRGGPGDAAVARVPAGDDAVYRGWMVRAERYEALAQALARRGVTLRTDAARYRRAHELPGWYAAAEAHTPASVWTTGDGRDDFLAACARLGDGAAVLRDYTKSMKHHWHEAAYLPDVADHEHAWRVASRFRQLRDDEFTGGFVLRRFERFTGAEARTWWVGGVCRLVTAHPDTPAQLPPADLDPGFLAPVLHALDLPFATADLARRDDGRWRLVEIGDGQVSDRPRSTGPEQLITALGTGPGEESAV</sequence>
<evidence type="ECO:0000313" key="4">
    <source>
        <dbReference type="Proteomes" id="UP000320239"/>
    </source>
</evidence>
<name>A0A561VMQ2_ACTTI</name>
<dbReference type="RefSeq" id="WP_122978593.1">
    <property type="nucleotide sequence ID" value="NZ_BOMX01000090.1"/>
</dbReference>
<dbReference type="OrthoDB" id="5355744at2"/>
<evidence type="ECO:0000256" key="1">
    <source>
        <dbReference type="SAM" id="MobiDB-lite"/>
    </source>
</evidence>